<organism evidence="1 2">
    <name type="scientific">Brassica rapa subsp. trilocularis</name>
    <dbReference type="NCBI Taxonomy" id="1813537"/>
    <lineage>
        <taxon>Eukaryota</taxon>
        <taxon>Viridiplantae</taxon>
        <taxon>Streptophyta</taxon>
        <taxon>Embryophyta</taxon>
        <taxon>Tracheophyta</taxon>
        <taxon>Spermatophyta</taxon>
        <taxon>Magnoliopsida</taxon>
        <taxon>eudicotyledons</taxon>
        <taxon>Gunneridae</taxon>
        <taxon>Pentapetalae</taxon>
        <taxon>rosids</taxon>
        <taxon>malvids</taxon>
        <taxon>Brassicales</taxon>
        <taxon>Brassicaceae</taxon>
        <taxon>Brassiceae</taxon>
        <taxon>Brassica</taxon>
    </lineage>
</organism>
<keyword evidence="2" id="KW-1185">Reference proteome</keyword>
<dbReference type="EMBL" id="JADBGQ010000002">
    <property type="protein sequence ID" value="KAG5410898.1"/>
    <property type="molecule type" value="Genomic_DNA"/>
</dbReference>
<sequence>MVRDLPTMRLIRSFYTRYRFELYFQCHQFECGMSTSREEAIEEMKECRSMTDPLCRSTVIPEDRTSLFHDRIKPIRHHKSPGKLLDDLKPYLYVF</sequence>
<dbReference type="Proteomes" id="UP000823674">
    <property type="component" value="Chromosome A02"/>
</dbReference>
<evidence type="ECO:0000313" key="2">
    <source>
        <dbReference type="Proteomes" id="UP000823674"/>
    </source>
</evidence>
<protein>
    <submittedName>
        <fullName evidence="1">Uncharacterized protein</fullName>
    </submittedName>
</protein>
<reference evidence="1 2" key="1">
    <citation type="submission" date="2021-03" db="EMBL/GenBank/DDBJ databases">
        <authorList>
            <person name="King G.J."/>
            <person name="Bancroft I."/>
            <person name="Baten A."/>
            <person name="Bloomfield J."/>
            <person name="Borpatragohain P."/>
            <person name="He Z."/>
            <person name="Irish N."/>
            <person name="Irwin J."/>
            <person name="Liu K."/>
            <person name="Mauleon R.P."/>
            <person name="Moore J."/>
            <person name="Morris R."/>
            <person name="Ostergaard L."/>
            <person name="Wang B."/>
            <person name="Wells R."/>
        </authorList>
    </citation>
    <scope>NUCLEOTIDE SEQUENCE [LARGE SCALE GENOMIC DNA]</scope>
    <source>
        <strain evidence="1">R-o-18</strain>
        <tissue evidence="1">Leaf</tissue>
    </source>
</reference>
<gene>
    <name evidence="1" type="primary">A02p038280.1_BraROA</name>
    <name evidence="1" type="ORF">IGI04_007217</name>
</gene>
<comment type="caution">
    <text evidence="1">The sequence shown here is derived from an EMBL/GenBank/DDBJ whole genome shotgun (WGS) entry which is preliminary data.</text>
</comment>
<proteinExistence type="predicted"/>
<accession>A0ABQ7NJ34</accession>
<evidence type="ECO:0000313" key="1">
    <source>
        <dbReference type="EMBL" id="KAG5410898.1"/>
    </source>
</evidence>
<name>A0ABQ7NJ34_BRACM</name>